<name>A0ABM1S8E7_LIMPO</name>
<dbReference type="SMART" id="SM00494">
    <property type="entry name" value="ChtBD2"/>
    <property type="match status" value="1"/>
</dbReference>
<proteinExistence type="predicted"/>
<dbReference type="RefSeq" id="XP_022239902.1">
    <property type="nucleotide sequence ID" value="XM_022384194.1"/>
</dbReference>
<sequence length="130" mass="15524">MQYIWSRVQRSSTDMWRHISVIALSCAVLVVVCEVSLSRVKRWEEFPDVEFKFDCNNRAVGFYADQDFDCKIFHMCDVYGRRVPYICPNNTMFNQQYRVCDWSYSVDCSEAPKWFYLNDLTYENPPPQNV</sequence>
<keyword evidence="1" id="KW-0812">Transmembrane</keyword>
<feature type="transmembrane region" description="Helical" evidence="1">
    <location>
        <begin position="15"/>
        <end position="37"/>
    </location>
</feature>
<organism evidence="3 4">
    <name type="scientific">Limulus polyphemus</name>
    <name type="common">Atlantic horseshoe crab</name>
    <dbReference type="NCBI Taxonomy" id="6850"/>
    <lineage>
        <taxon>Eukaryota</taxon>
        <taxon>Metazoa</taxon>
        <taxon>Ecdysozoa</taxon>
        <taxon>Arthropoda</taxon>
        <taxon>Chelicerata</taxon>
        <taxon>Merostomata</taxon>
        <taxon>Xiphosura</taxon>
        <taxon>Limulidae</taxon>
        <taxon>Limulus</taxon>
    </lineage>
</organism>
<accession>A0ABM1S8E7</accession>
<dbReference type="InterPro" id="IPR002557">
    <property type="entry name" value="Chitin-bd_dom"/>
</dbReference>
<dbReference type="GeneID" id="111085470"/>
<dbReference type="PANTHER" id="PTHR22933">
    <property type="entry name" value="FI18007P1-RELATED"/>
    <property type="match status" value="1"/>
</dbReference>
<evidence type="ECO:0000259" key="2">
    <source>
        <dbReference type="PROSITE" id="PS50940"/>
    </source>
</evidence>
<feature type="domain" description="Chitin-binding type-2" evidence="2">
    <location>
        <begin position="52"/>
        <end position="110"/>
    </location>
</feature>
<evidence type="ECO:0000256" key="1">
    <source>
        <dbReference type="SAM" id="Phobius"/>
    </source>
</evidence>
<dbReference type="Proteomes" id="UP000694941">
    <property type="component" value="Unplaced"/>
</dbReference>
<protein>
    <submittedName>
        <fullName evidence="4">Uncharacterized protein LOC111085470</fullName>
    </submittedName>
</protein>
<dbReference type="SUPFAM" id="SSF57625">
    <property type="entry name" value="Invertebrate chitin-binding proteins"/>
    <property type="match status" value="1"/>
</dbReference>
<dbReference type="Pfam" id="PF01607">
    <property type="entry name" value="CBM_14"/>
    <property type="match status" value="1"/>
</dbReference>
<keyword evidence="1" id="KW-0472">Membrane</keyword>
<gene>
    <name evidence="4" type="primary">LOC111085470</name>
</gene>
<dbReference type="PROSITE" id="PS50940">
    <property type="entry name" value="CHIT_BIND_II"/>
    <property type="match status" value="1"/>
</dbReference>
<dbReference type="Gene3D" id="2.170.140.10">
    <property type="entry name" value="Chitin binding domain"/>
    <property type="match status" value="1"/>
</dbReference>
<keyword evidence="3" id="KW-1185">Reference proteome</keyword>
<dbReference type="PANTHER" id="PTHR22933:SF31">
    <property type="entry name" value="FI18007P1"/>
    <property type="match status" value="1"/>
</dbReference>
<evidence type="ECO:0000313" key="3">
    <source>
        <dbReference type="Proteomes" id="UP000694941"/>
    </source>
</evidence>
<reference evidence="4" key="1">
    <citation type="submission" date="2025-08" db="UniProtKB">
        <authorList>
            <consortium name="RefSeq"/>
        </authorList>
    </citation>
    <scope>IDENTIFICATION</scope>
    <source>
        <tissue evidence="4">Muscle</tissue>
    </source>
</reference>
<dbReference type="InterPro" id="IPR052976">
    <property type="entry name" value="Scoloptoxin-like"/>
</dbReference>
<keyword evidence="1" id="KW-1133">Transmembrane helix</keyword>
<evidence type="ECO:0000313" key="4">
    <source>
        <dbReference type="RefSeq" id="XP_022239902.1"/>
    </source>
</evidence>
<dbReference type="InterPro" id="IPR036508">
    <property type="entry name" value="Chitin-bd_dom_sf"/>
</dbReference>